<organism evidence="1 2">
    <name type="scientific">Hallerella porci</name>
    <dbReference type="NCBI Taxonomy" id="1945871"/>
    <lineage>
        <taxon>Bacteria</taxon>
        <taxon>Pseudomonadati</taxon>
        <taxon>Fibrobacterota</taxon>
        <taxon>Fibrobacteria</taxon>
        <taxon>Fibrobacterales</taxon>
        <taxon>Fibrobacteraceae</taxon>
        <taxon>Hallerella</taxon>
    </lineage>
</organism>
<evidence type="ECO:0000313" key="2">
    <source>
        <dbReference type="Proteomes" id="UP000245523"/>
    </source>
</evidence>
<accession>A0ABX5LNG6</accession>
<dbReference type="Proteomes" id="UP000245523">
    <property type="component" value="Unassembled WGS sequence"/>
</dbReference>
<comment type="caution">
    <text evidence="1">The sequence shown here is derived from an EMBL/GenBank/DDBJ whole genome shotgun (WGS) entry which is preliminary data.</text>
</comment>
<name>A0ABX5LNG6_9BACT</name>
<evidence type="ECO:0008006" key="3">
    <source>
        <dbReference type="Google" id="ProtNLM"/>
    </source>
</evidence>
<gene>
    <name evidence="1" type="ORF">B0H50_10223</name>
</gene>
<dbReference type="EMBL" id="QGHD01000002">
    <property type="protein sequence ID" value="PWL03852.1"/>
    <property type="molecule type" value="Genomic_DNA"/>
</dbReference>
<keyword evidence="2" id="KW-1185">Reference proteome</keyword>
<sequence length="633" mass="72655">MLAVKDFLNELSKPQLKELHTKAFGAQGLLNNAKILSETNSFFTDIERFEKFYTSLEPWKRLCIFLIYHSESRGLELNELRLAAPVNKRDEVELFLLDAAKNLYIFRNRTEKGSYVYLGFDDFLKTILLTPENSADEKMRFVGYEDMLVWHLCQMLAFARLGKLKMNGAGNIHRRSFQFCEEAFTYAKQVSPDAIREECNLILEFLSTHNWIEQRGMDLLVTEATFEFLKHNGFRLKTEILEWWIQRRFHGNEEFFKHVLFSIKRDFSVVNAQRILWTLDPSFRLPQETADIFWSTLPKPLAELWLLGMVEFSVNAGKIVAVRLSEWAKDWLSASASPMLGAQISTLPNFEMIISVKSAPRVLFMSACLAEVKNDEPYLRFAITRDSYLNGLKTGFSREITESFEGWINAPENVLGAMQEWAACYYDSSFSSVRLLKMNNAEVREALNQFPAFMEMVDESIPGYGFIIKPEFEPKIRELLKHYGLEPANPTNDAAVEPFRNTDWSKEFWLHWTAEGTPDAAFKPESDGNTVSAALGTTKYGGDYQKFAMADLFKVLRYARSTNGSLEAKISQKVADKNQKTAAPKLPAEIRFKVEELHFSKVPFIAKITLEPSGKSINLPLESIAQLRMARES</sequence>
<protein>
    <recommendedName>
        <fullName evidence="3">Helicase XPB/Ssl2 N-terminal domain-containing protein</fullName>
    </recommendedName>
</protein>
<proteinExistence type="predicted"/>
<reference evidence="1 2" key="1">
    <citation type="submission" date="2018-05" db="EMBL/GenBank/DDBJ databases">
        <title>Animal gut microbial communities from fecal samples from Wisconsin, USA.</title>
        <authorList>
            <person name="Neumann A."/>
        </authorList>
    </citation>
    <scope>NUCLEOTIDE SEQUENCE [LARGE SCALE GENOMIC DNA]</scope>
    <source>
        <strain evidence="1 2">UWS4</strain>
    </source>
</reference>
<evidence type="ECO:0000313" key="1">
    <source>
        <dbReference type="EMBL" id="PWL03852.1"/>
    </source>
</evidence>
<dbReference type="RefSeq" id="WP_106197634.1">
    <property type="nucleotide sequence ID" value="NZ_JAXEIU010000011.1"/>
</dbReference>